<feature type="non-terminal residue" evidence="1">
    <location>
        <position position="1"/>
    </location>
</feature>
<protein>
    <submittedName>
        <fullName evidence="1">Calponin-homology (CH) domain-containing protein</fullName>
    </submittedName>
</protein>
<proteinExistence type="predicted"/>
<dbReference type="PANTHER" id="PTHR45912">
    <property type="entry name" value="CILIA- AND FLAGELLA-ASSOCIATED PROTEIN 47"/>
    <property type="match status" value="1"/>
</dbReference>
<sequence>VPLGVPSSSTFHILNNGYDNLELRFRLPADESHLPLRISFPEGNLVGLAKAKLPVVVSFEALKPVSFTASIDFLDEDGKRYSIPVSAAADNCLLTHYSFMQ</sequence>
<reference evidence="1 2" key="1">
    <citation type="submission" date="2020-02" db="EMBL/GenBank/DDBJ databases">
        <title>Draft genome sequence of Haematococcus lacustris strain NIES-144.</title>
        <authorList>
            <person name="Morimoto D."/>
            <person name="Nakagawa S."/>
            <person name="Yoshida T."/>
            <person name="Sawayama S."/>
        </authorList>
    </citation>
    <scope>NUCLEOTIDE SEQUENCE [LARGE SCALE GENOMIC DNA]</scope>
    <source>
        <strain evidence="1 2">NIES-144</strain>
    </source>
</reference>
<feature type="non-terminal residue" evidence="1">
    <location>
        <position position="101"/>
    </location>
</feature>
<accession>A0A699ZFW8</accession>
<gene>
    <name evidence="1" type="ORF">HaLaN_10545</name>
</gene>
<dbReference type="AlphaFoldDB" id="A0A699ZFW8"/>
<dbReference type="GO" id="GO:0060271">
    <property type="term" value="P:cilium assembly"/>
    <property type="evidence" value="ECO:0007669"/>
    <property type="project" value="TreeGrafter"/>
</dbReference>
<evidence type="ECO:0000313" key="2">
    <source>
        <dbReference type="Proteomes" id="UP000485058"/>
    </source>
</evidence>
<dbReference type="PANTHER" id="PTHR45912:SF3">
    <property type="entry name" value="CILIA- AND FLAGELLA-ASSOCIATED PROTEIN 47"/>
    <property type="match status" value="1"/>
</dbReference>
<keyword evidence="2" id="KW-1185">Reference proteome</keyword>
<dbReference type="Proteomes" id="UP000485058">
    <property type="component" value="Unassembled WGS sequence"/>
</dbReference>
<evidence type="ECO:0000313" key="1">
    <source>
        <dbReference type="EMBL" id="GFH14482.1"/>
    </source>
</evidence>
<organism evidence="1 2">
    <name type="scientific">Haematococcus lacustris</name>
    <name type="common">Green alga</name>
    <name type="synonym">Haematococcus pluvialis</name>
    <dbReference type="NCBI Taxonomy" id="44745"/>
    <lineage>
        <taxon>Eukaryota</taxon>
        <taxon>Viridiplantae</taxon>
        <taxon>Chlorophyta</taxon>
        <taxon>core chlorophytes</taxon>
        <taxon>Chlorophyceae</taxon>
        <taxon>CS clade</taxon>
        <taxon>Chlamydomonadales</taxon>
        <taxon>Haematococcaceae</taxon>
        <taxon>Haematococcus</taxon>
    </lineage>
</organism>
<dbReference type="GO" id="GO:0005929">
    <property type="term" value="C:cilium"/>
    <property type="evidence" value="ECO:0007669"/>
    <property type="project" value="TreeGrafter"/>
</dbReference>
<dbReference type="EMBL" id="BLLF01000731">
    <property type="protein sequence ID" value="GFH14482.1"/>
    <property type="molecule type" value="Genomic_DNA"/>
</dbReference>
<name>A0A699ZFW8_HAELA</name>
<comment type="caution">
    <text evidence="1">The sequence shown here is derived from an EMBL/GenBank/DDBJ whole genome shotgun (WGS) entry which is preliminary data.</text>
</comment>